<name>F0SAD5_PSESL</name>
<sequence>MAHEIKINGADSEIAYSLFFENGTYQELVKAPAKKSGLQQDWPDQDGIEVDMTANKYQSKPVALPAVIYAQSEAELLLKYNAFVTGVLLAPARITVDAVGLNRRFSLRYESVSNTVWNETDVTFAINLIDDFPATITPIP</sequence>
<reference evidence="2" key="2">
    <citation type="submission" date="2011-02" db="EMBL/GenBank/DDBJ databases">
        <title>The complete genome of Pedobacter saltans DSM 12145.</title>
        <authorList>
            <consortium name="US DOE Joint Genome Institute (JGI-PGF)"/>
            <person name="Lucas S."/>
            <person name="Copeland A."/>
            <person name="Lapidus A."/>
            <person name="Bruce D."/>
            <person name="Goodwin L."/>
            <person name="Pitluck S."/>
            <person name="Kyrpides N."/>
            <person name="Mavromatis K."/>
            <person name="Pagani I."/>
            <person name="Ivanova N."/>
            <person name="Ovchinnikova G."/>
            <person name="Lu M."/>
            <person name="Detter J.C."/>
            <person name="Han C."/>
            <person name="Land M."/>
            <person name="Hauser L."/>
            <person name="Markowitz V."/>
            <person name="Cheng J.-F."/>
            <person name="Hugenholtz P."/>
            <person name="Woyke T."/>
            <person name="Wu D."/>
            <person name="Tindall B."/>
            <person name="Pomrenke H.G."/>
            <person name="Brambilla E."/>
            <person name="Klenk H.-P."/>
            <person name="Eisen J.A."/>
        </authorList>
    </citation>
    <scope>NUCLEOTIDE SEQUENCE [LARGE SCALE GENOMIC DNA]</scope>
    <source>
        <strain evidence="2">ATCC 51119 / DSM 12145 / JCM 21818 / LMG 10337 / NBRC 100064 / NCIMB 13643</strain>
    </source>
</reference>
<evidence type="ECO:0000313" key="2">
    <source>
        <dbReference type="Proteomes" id="UP000000310"/>
    </source>
</evidence>
<dbReference type="KEGG" id="psn:Pedsa_0940"/>
<evidence type="ECO:0008006" key="3">
    <source>
        <dbReference type="Google" id="ProtNLM"/>
    </source>
</evidence>
<proteinExistence type="predicted"/>
<dbReference type="RefSeq" id="WP_013632012.1">
    <property type="nucleotide sequence ID" value="NC_015177.1"/>
</dbReference>
<reference evidence="1 2" key="1">
    <citation type="journal article" date="2011" name="Stand. Genomic Sci.">
        <title>Complete genome sequence of the gliding, heparinolytic Pedobacter saltans type strain (113).</title>
        <authorList>
            <person name="Liolios K."/>
            <person name="Sikorski J."/>
            <person name="Lu M."/>
            <person name="Nolan M."/>
            <person name="Lapidus A."/>
            <person name="Lucas S."/>
            <person name="Hammon N."/>
            <person name="Deshpande S."/>
            <person name="Cheng J.F."/>
            <person name="Tapia R."/>
            <person name="Han C."/>
            <person name="Goodwin L."/>
            <person name="Pitluck S."/>
            <person name="Huntemann M."/>
            <person name="Ivanova N."/>
            <person name="Pagani I."/>
            <person name="Mavromatis K."/>
            <person name="Ovchinikova G."/>
            <person name="Pati A."/>
            <person name="Chen A."/>
            <person name="Palaniappan K."/>
            <person name="Land M."/>
            <person name="Hauser L."/>
            <person name="Brambilla E.M."/>
            <person name="Kotsyurbenko O."/>
            <person name="Rohde M."/>
            <person name="Tindall B.J."/>
            <person name="Abt B."/>
            <person name="Goker M."/>
            <person name="Detter J.C."/>
            <person name="Woyke T."/>
            <person name="Bristow J."/>
            <person name="Eisen J.A."/>
            <person name="Markowitz V."/>
            <person name="Hugenholtz P."/>
            <person name="Klenk H.P."/>
            <person name="Kyrpides N.C."/>
        </authorList>
    </citation>
    <scope>NUCLEOTIDE SEQUENCE [LARGE SCALE GENOMIC DNA]</scope>
    <source>
        <strain evidence="2">ATCC 51119 / DSM 12145 / JCM 21818 / LMG 10337 / NBRC 100064 / NCIMB 13643</strain>
    </source>
</reference>
<dbReference type="OrthoDB" id="705256at2"/>
<dbReference type="STRING" id="762903.Pedsa_0940"/>
<gene>
    <name evidence="1" type="ordered locus">Pedsa_0940</name>
</gene>
<organism evidence="1 2">
    <name type="scientific">Pseudopedobacter saltans (strain ATCC 51119 / DSM 12145 / JCM 21818 / CCUG 39354 / LMG 10337 / NBRC 100064 / NCIMB 13643)</name>
    <name type="common">Pedobacter saltans</name>
    <dbReference type="NCBI Taxonomy" id="762903"/>
    <lineage>
        <taxon>Bacteria</taxon>
        <taxon>Pseudomonadati</taxon>
        <taxon>Bacteroidota</taxon>
        <taxon>Sphingobacteriia</taxon>
        <taxon>Sphingobacteriales</taxon>
        <taxon>Sphingobacteriaceae</taxon>
        <taxon>Pseudopedobacter</taxon>
    </lineage>
</organism>
<keyword evidence="2" id="KW-1185">Reference proteome</keyword>
<dbReference type="Proteomes" id="UP000000310">
    <property type="component" value="Chromosome"/>
</dbReference>
<protein>
    <recommendedName>
        <fullName evidence="3">Phage tail protein</fullName>
    </recommendedName>
</protein>
<accession>F0SAD5</accession>
<dbReference type="EMBL" id="CP002545">
    <property type="protein sequence ID" value="ADY51512.1"/>
    <property type="molecule type" value="Genomic_DNA"/>
</dbReference>
<evidence type="ECO:0000313" key="1">
    <source>
        <dbReference type="EMBL" id="ADY51512.1"/>
    </source>
</evidence>
<dbReference type="AlphaFoldDB" id="F0SAD5"/>
<dbReference type="HOGENOM" id="CLU_1833512_0_0_10"/>